<evidence type="ECO:0008006" key="6">
    <source>
        <dbReference type="Google" id="ProtNLM"/>
    </source>
</evidence>
<name>A0A023D198_ACIMT</name>
<dbReference type="PANTHER" id="PTHR11567:SF110">
    <property type="entry name" value="2-PHOSPHOXYLOSE PHOSPHATASE 1"/>
    <property type="match status" value="1"/>
</dbReference>
<comment type="similarity">
    <text evidence="1">Belongs to the histidine acid phosphatase family.</text>
</comment>
<sequence length="765" mass="81712">MNARPRHRRHWSAALLATSFLLASGSARAEAPFDPAALRLDQLQVIGSHNSYHAGVEPGIMAKIERADPDLAHLLDYAHPPLPVQLDRGIRQFELDIYADSRGGRFATPHRPGHPEEKWPLPPAEAALMRQPGFKVMHIPDIDQHANCEPLKACLLEIRDWSHAHPDHVPVFVILEVEQDNDVPGGTPAELFNAGTFDALDATIRSVFARHDLLTPDDVRGDEASLAAAISAHGWPTLARSRGKIVFLLDQRSNGPLYLEGHPALKGRVAFTNAAPDAPDAAFTELNDGPDDQITTLVRRHMLVRTRADVNTIEARDGTIARRDAALASGAQIVSTDYPNGEAARWSGYRAGFPSGGPVRCNPVTAPPGCVSRLIEPAGRHGFHLRRVVMVMRHGIRSPLPGQEPATATIAGGWPHWDVAPGDLTPHGAAGMRSIGQFERAWLDENGLLPAHGCPAAGSVAIRSNSAERTVASAQSFVDGFAPACSLAIAHQPPGTPDPLFSALDADPARFDMRSIVPHLPDANAMFAPHKDMLAALGRLVRCNDGPCGFLSAPSHVEPNDTNHGLTLSGPIREGSSIAEALMLAYLDGKPTPVTDGKSLDAGQLGALSALHAAMLDSIVRPPAIGAPMSRDLRARLVADLTDKTGPDFRLYVGHDDTIAPLLGLMDTHVRAPGYAPDEIPVGSALGFAVYGNDLGETVVRVFFQSQTPEALRTTPDSAWPSLSFPSVPACKGATGLCTMDEVISTLKNIRSRDASQSHTGTKPS</sequence>
<evidence type="ECO:0000313" key="5">
    <source>
        <dbReference type="Proteomes" id="UP000019760"/>
    </source>
</evidence>
<keyword evidence="2" id="KW-0378">Hydrolase</keyword>
<dbReference type="PANTHER" id="PTHR11567">
    <property type="entry name" value="ACID PHOSPHATASE-RELATED"/>
    <property type="match status" value="1"/>
</dbReference>
<keyword evidence="3" id="KW-0732">Signal</keyword>
<gene>
    <name evidence="4" type="ORF">Amme_011_002</name>
</gene>
<keyword evidence="5" id="KW-1185">Reference proteome</keyword>
<dbReference type="SUPFAM" id="SSF51695">
    <property type="entry name" value="PLC-like phosphodiesterases"/>
    <property type="match status" value="1"/>
</dbReference>
<dbReference type="AlphaFoldDB" id="A0A023D198"/>
<accession>A0A023D198</accession>
<dbReference type="GO" id="GO:0030288">
    <property type="term" value="C:outer membrane-bounded periplasmic space"/>
    <property type="evidence" value="ECO:0007669"/>
    <property type="project" value="TreeGrafter"/>
</dbReference>
<dbReference type="CDD" id="cd08589">
    <property type="entry name" value="PI-PLCc_SaPLC1_like"/>
    <property type="match status" value="1"/>
</dbReference>
<comment type="caution">
    <text evidence="4">The sequence shown here is derived from an EMBL/GenBank/DDBJ whole genome shotgun (WGS) entry which is preliminary data.</text>
</comment>
<dbReference type="Pfam" id="PF16670">
    <property type="entry name" value="PI-PLC-C1"/>
    <property type="match status" value="1"/>
</dbReference>
<dbReference type="RefSeq" id="WP_081797396.1">
    <property type="nucleotide sequence ID" value="NZ_BAND01000011.1"/>
</dbReference>
<dbReference type="Proteomes" id="UP000019760">
    <property type="component" value="Unassembled WGS sequence"/>
</dbReference>
<dbReference type="InterPro" id="IPR029033">
    <property type="entry name" value="His_PPase_superfam"/>
</dbReference>
<dbReference type="EMBL" id="BAND01000011">
    <property type="protein sequence ID" value="GAJ27902.1"/>
    <property type="molecule type" value="Genomic_DNA"/>
</dbReference>
<evidence type="ECO:0000313" key="4">
    <source>
        <dbReference type="EMBL" id="GAJ27902.1"/>
    </source>
</evidence>
<dbReference type="Gene3D" id="3.40.50.1240">
    <property type="entry name" value="Phosphoglycerate mutase-like"/>
    <property type="match status" value="2"/>
</dbReference>
<feature type="signal peptide" evidence="3">
    <location>
        <begin position="1"/>
        <end position="29"/>
    </location>
</feature>
<dbReference type="InterPro" id="IPR050645">
    <property type="entry name" value="Histidine_acid_phosphatase"/>
</dbReference>
<dbReference type="GO" id="GO:0008081">
    <property type="term" value="F:phosphoric diester hydrolase activity"/>
    <property type="evidence" value="ECO:0007669"/>
    <property type="project" value="InterPro"/>
</dbReference>
<dbReference type="CDD" id="cd07061">
    <property type="entry name" value="HP_HAP_like"/>
    <property type="match status" value="1"/>
</dbReference>
<evidence type="ECO:0000256" key="1">
    <source>
        <dbReference type="ARBA" id="ARBA00005375"/>
    </source>
</evidence>
<dbReference type="Pfam" id="PF00328">
    <property type="entry name" value="His_Phos_2"/>
    <property type="match status" value="2"/>
</dbReference>
<proteinExistence type="inferred from homology"/>
<dbReference type="InterPro" id="IPR017946">
    <property type="entry name" value="PLC-like_Pdiesterase_TIM-brl"/>
</dbReference>
<reference evidence="5" key="1">
    <citation type="journal article" date="2014" name="FEMS Microbiol. Lett.">
        <title>Draft Genomic DNA Sequence of the Facultatively Methylotrophic Bacterium Acidomonas methanolica type strain MB58.</title>
        <authorList>
            <person name="Higashiura N."/>
            <person name="Hadano H."/>
            <person name="Hirakawa H."/>
            <person name="Matsutani M."/>
            <person name="Takabe S."/>
            <person name="Matsushita K."/>
            <person name="Azuma Y."/>
        </authorList>
    </citation>
    <scope>NUCLEOTIDE SEQUENCE [LARGE SCALE GENOMIC DNA]</scope>
    <source>
        <strain evidence="5">MB58</strain>
    </source>
</reference>
<dbReference type="InterPro" id="IPR000560">
    <property type="entry name" value="His_Pase_clade-2"/>
</dbReference>
<dbReference type="InterPro" id="IPR032075">
    <property type="entry name" value="PI-PLC-C1"/>
</dbReference>
<protein>
    <recommendedName>
        <fullName evidence="6">Phosphoanhydride phosphohydrolase</fullName>
    </recommendedName>
</protein>
<dbReference type="GO" id="GO:0006629">
    <property type="term" value="P:lipid metabolic process"/>
    <property type="evidence" value="ECO:0007669"/>
    <property type="project" value="InterPro"/>
</dbReference>
<dbReference type="PROSITE" id="PS00616">
    <property type="entry name" value="HIS_ACID_PHOSPHAT_1"/>
    <property type="match status" value="1"/>
</dbReference>
<evidence type="ECO:0000256" key="3">
    <source>
        <dbReference type="SAM" id="SignalP"/>
    </source>
</evidence>
<reference evidence="4 5" key="2">
    <citation type="journal article" date="2014" name="FEMS Microbiol. Lett.">
        <title>Draft genomic DNA sequence of the facultatively methylotrophic bacterium Acidomonas methanolica type strain MB58.</title>
        <authorList>
            <person name="Higashiura N."/>
            <person name="Hadano H."/>
            <person name="Hirakawa H."/>
            <person name="Matsutani M."/>
            <person name="Takabe S."/>
            <person name="Matsushita K."/>
            <person name="Azuma Y."/>
        </authorList>
    </citation>
    <scope>NUCLEOTIDE SEQUENCE [LARGE SCALE GENOMIC DNA]</scope>
    <source>
        <strain evidence="4 5">MB58</strain>
    </source>
</reference>
<feature type="chain" id="PRO_5030001265" description="Phosphoanhydride phosphohydrolase" evidence="3">
    <location>
        <begin position="30"/>
        <end position="765"/>
    </location>
</feature>
<evidence type="ECO:0000256" key="2">
    <source>
        <dbReference type="ARBA" id="ARBA00022801"/>
    </source>
</evidence>
<dbReference type="Gene3D" id="3.20.20.190">
    <property type="entry name" value="Phosphatidylinositol (PI) phosphodiesterase"/>
    <property type="match status" value="1"/>
</dbReference>
<dbReference type="SUPFAM" id="SSF53254">
    <property type="entry name" value="Phosphoglycerate mutase-like"/>
    <property type="match status" value="1"/>
</dbReference>
<dbReference type="InterPro" id="IPR033379">
    <property type="entry name" value="Acid_Pase_AS"/>
</dbReference>
<organism evidence="4 5">
    <name type="scientific">Acidomonas methanolica NBRC 104435</name>
    <dbReference type="NCBI Taxonomy" id="1231351"/>
    <lineage>
        <taxon>Bacteria</taxon>
        <taxon>Pseudomonadati</taxon>
        <taxon>Pseudomonadota</taxon>
        <taxon>Alphaproteobacteria</taxon>
        <taxon>Acetobacterales</taxon>
        <taxon>Acetobacteraceae</taxon>
        <taxon>Acidomonas</taxon>
    </lineage>
</organism>
<dbReference type="GO" id="GO:0050308">
    <property type="term" value="F:sugar-phosphatase activity"/>
    <property type="evidence" value="ECO:0007669"/>
    <property type="project" value="TreeGrafter"/>
</dbReference>
<dbReference type="OrthoDB" id="195526at2"/>